<dbReference type="InterPro" id="IPR016030">
    <property type="entry name" value="CblAdoTrfase-like"/>
</dbReference>
<dbReference type="PANTHER" id="PTHR12213">
    <property type="entry name" value="CORRINOID ADENOSYLTRANSFERASE"/>
    <property type="match status" value="1"/>
</dbReference>
<dbReference type="SUPFAM" id="SSF89028">
    <property type="entry name" value="Cobalamin adenosyltransferase-like"/>
    <property type="match status" value="1"/>
</dbReference>
<evidence type="ECO:0000256" key="3">
    <source>
        <dbReference type="ARBA" id="ARBA00022840"/>
    </source>
</evidence>
<evidence type="ECO:0000256" key="4">
    <source>
        <dbReference type="RuleBase" id="RU366026"/>
    </source>
</evidence>
<dbReference type="PANTHER" id="PTHR12213:SF0">
    <property type="entry name" value="CORRINOID ADENOSYLTRANSFERASE MMAB"/>
    <property type="match status" value="1"/>
</dbReference>
<dbReference type="InterPro" id="IPR036451">
    <property type="entry name" value="CblAdoTrfase-like_sf"/>
</dbReference>
<dbReference type="NCBIfam" id="TIGR00636">
    <property type="entry name" value="PduO_Nterm"/>
    <property type="match status" value="1"/>
</dbReference>
<evidence type="ECO:0000313" key="6">
    <source>
        <dbReference type="EMBL" id="KAK6638383.1"/>
    </source>
</evidence>
<comment type="similarity">
    <text evidence="4">Belongs to the Cob(I)alamin adenosyltransferase family.</text>
</comment>
<feature type="domain" description="Cobalamin adenosyltransferase-like" evidence="5">
    <location>
        <begin position="30"/>
        <end position="205"/>
    </location>
</feature>
<evidence type="ECO:0000259" key="5">
    <source>
        <dbReference type="Pfam" id="PF01923"/>
    </source>
</evidence>
<dbReference type="InterPro" id="IPR029499">
    <property type="entry name" value="PduO-typ"/>
</dbReference>
<protein>
    <recommendedName>
        <fullName evidence="5">Cobalamin adenosyltransferase-like domain-containing protein</fullName>
    </recommendedName>
</protein>
<dbReference type="Gene3D" id="1.20.1200.10">
    <property type="entry name" value="Cobalamin adenosyltransferase-like"/>
    <property type="match status" value="1"/>
</dbReference>
<dbReference type="Proteomes" id="UP001359485">
    <property type="component" value="Unassembled WGS sequence"/>
</dbReference>
<evidence type="ECO:0000256" key="2">
    <source>
        <dbReference type="ARBA" id="ARBA00022741"/>
    </source>
</evidence>
<evidence type="ECO:0000313" key="7">
    <source>
        <dbReference type="Proteomes" id="UP001359485"/>
    </source>
</evidence>
<keyword evidence="3 4" id="KW-0067">ATP-binding</keyword>
<reference evidence="6 7" key="1">
    <citation type="submission" date="2023-09" db="EMBL/GenBank/DDBJ databases">
        <title>Genomes of two closely related lineages of the louse Polyplax serrata with different host specificities.</title>
        <authorList>
            <person name="Martinu J."/>
            <person name="Tarabai H."/>
            <person name="Stefka J."/>
            <person name="Hypsa V."/>
        </authorList>
    </citation>
    <scope>NUCLEOTIDE SEQUENCE [LARGE SCALE GENOMIC DNA]</scope>
    <source>
        <strain evidence="6">98ZLc_SE</strain>
    </source>
</reference>
<comment type="caution">
    <text evidence="6">The sequence shown here is derived from an EMBL/GenBank/DDBJ whole genome shotgun (WGS) entry which is preliminary data.</text>
</comment>
<dbReference type="EMBL" id="JAWJWF010000002">
    <property type="protein sequence ID" value="KAK6638383.1"/>
    <property type="molecule type" value="Genomic_DNA"/>
</dbReference>
<keyword evidence="1 4" id="KW-0808">Transferase</keyword>
<name>A0ABR1BE78_POLSC</name>
<organism evidence="6 7">
    <name type="scientific">Polyplax serrata</name>
    <name type="common">Common mouse louse</name>
    <dbReference type="NCBI Taxonomy" id="468196"/>
    <lineage>
        <taxon>Eukaryota</taxon>
        <taxon>Metazoa</taxon>
        <taxon>Ecdysozoa</taxon>
        <taxon>Arthropoda</taxon>
        <taxon>Hexapoda</taxon>
        <taxon>Insecta</taxon>
        <taxon>Pterygota</taxon>
        <taxon>Neoptera</taxon>
        <taxon>Paraneoptera</taxon>
        <taxon>Psocodea</taxon>
        <taxon>Troctomorpha</taxon>
        <taxon>Phthiraptera</taxon>
        <taxon>Anoplura</taxon>
        <taxon>Polyplacidae</taxon>
        <taxon>Polyplax</taxon>
    </lineage>
</organism>
<dbReference type="Pfam" id="PF01923">
    <property type="entry name" value="Cob_adeno_trans"/>
    <property type="match status" value="1"/>
</dbReference>
<keyword evidence="2 4" id="KW-0547">Nucleotide-binding</keyword>
<evidence type="ECO:0000256" key="1">
    <source>
        <dbReference type="ARBA" id="ARBA00022679"/>
    </source>
</evidence>
<proteinExistence type="inferred from homology"/>
<gene>
    <name evidence="6" type="ORF">RUM44_008812</name>
</gene>
<sequence length="230" mass="25432">MSKMNLTSTTTLRKQENKFSCNKSDKNPFFTKLGDNGKSKVEHGLMDKDHIIFEAIGATEELNAFIGFAREFVQEDEKLIPIADKLRKIQLVLIDAVDIVNSIPPKAAPLKGKTLREPTSVAKITSSDISELEALIAHYGTLLPQVERFIVPGGGKASTALRIAKEVCRRCERAMVTVFKDVGGDKNILIYINRLSSYLSQAARVSAKFANRPESIYKPPVKDPNIANQS</sequence>
<accession>A0ABR1BE78</accession>
<keyword evidence="7" id="KW-1185">Reference proteome</keyword>